<dbReference type="RefSeq" id="WP_036541973.1">
    <property type="nucleotide sequence ID" value="NZ_JARWNJ010000011.1"/>
</dbReference>
<accession>A0A2L2K0W0</accession>
<gene>
    <name evidence="1" type="ORF">NCTC10797_00334</name>
</gene>
<dbReference type="Proteomes" id="UP000290439">
    <property type="component" value="Chromosome"/>
</dbReference>
<dbReference type="EMBL" id="LR215973">
    <property type="protein sequence ID" value="VFA96581.1"/>
    <property type="molecule type" value="Genomic_DNA"/>
</dbReference>
<evidence type="ECO:0008006" key="3">
    <source>
        <dbReference type="Google" id="ProtNLM"/>
    </source>
</evidence>
<evidence type="ECO:0000313" key="1">
    <source>
        <dbReference type="EMBL" id="VFA96581.1"/>
    </source>
</evidence>
<dbReference type="AlphaFoldDB" id="A0A2L2K0W0"/>
<name>A0A2L2K0W0_9NOCA</name>
<protein>
    <recommendedName>
        <fullName evidence="3">YbaB/EbfC family nucleoid-associated protein</fullName>
    </recommendedName>
</protein>
<evidence type="ECO:0000313" key="2">
    <source>
        <dbReference type="Proteomes" id="UP000290439"/>
    </source>
</evidence>
<dbReference type="OrthoDB" id="4745049at2"/>
<proteinExistence type="predicted"/>
<reference evidence="1 2" key="1">
    <citation type="submission" date="2019-02" db="EMBL/GenBank/DDBJ databases">
        <authorList>
            <consortium name="Pathogen Informatics"/>
        </authorList>
    </citation>
    <scope>NUCLEOTIDE SEQUENCE [LARGE SCALE GENOMIC DNA]</scope>
    <source>
        <strain evidence="1 2">3012STDY6756504</strain>
    </source>
</reference>
<sequence>MHPDTEAALAGGRAAVHAIDAVLERIDGIRARRPSPSGRVIPEVDGLGRLTDLYIAPGTVASTANPQELVADIMAAIRESALDAVRQHRIAVEEMRPPDLPGAVPGDLA</sequence>
<organism evidence="1 2">
    <name type="scientific">Nocardia cyriacigeorgica</name>
    <dbReference type="NCBI Taxonomy" id="135487"/>
    <lineage>
        <taxon>Bacteria</taxon>
        <taxon>Bacillati</taxon>
        <taxon>Actinomycetota</taxon>
        <taxon>Actinomycetes</taxon>
        <taxon>Mycobacteriales</taxon>
        <taxon>Nocardiaceae</taxon>
        <taxon>Nocardia</taxon>
    </lineage>
</organism>